<proteinExistence type="predicted"/>
<reference evidence="1" key="2">
    <citation type="journal article" date="2015" name="Data Brief">
        <title>Shoot transcriptome of the giant reed, Arundo donax.</title>
        <authorList>
            <person name="Barrero R.A."/>
            <person name="Guerrero F.D."/>
            <person name="Moolhuijzen P."/>
            <person name="Goolsby J.A."/>
            <person name="Tidwell J."/>
            <person name="Bellgard S.E."/>
            <person name="Bellgard M.I."/>
        </authorList>
    </citation>
    <scope>NUCLEOTIDE SEQUENCE</scope>
    <source>
        <tissue evidence="1">Shoot tissue taken approximately 20 cm above the soil surface</tissue>
    </source>
</reference>
<evidence type="ECO:0000313" key="1">
    <source>
        <dbReference type="EMBL" id="JAE07933.1"/>
    </source>
</evidence>
<dbReference type="EMBL" id="GBRH01189963">
    <property type="protein sequence ID" value="JAE07933.1"/>
    <property type="molecule type" value="Transcribed_RNA"/>
</dbReference>
<name>A0A0A9FI28_ARUDO</name>
<protein>
    <submittedName>
        <fullName evidence="1">Uncharacterized protein</fullName>
    </submittedName>
</protein>
<dbReference type="AlphaFoldDB" id="A0A0A9FI28"/>
<sequence length="40" mass="4617">MAILFDWDKTQPAAFSILVIHQIKDISVKLWVPQVHVTDI</sequence>
<organism evidence="1">
    <name type="scientific">Arundo donax</name>
    <name type="common">Giant reed</name>
    <name type="synonym">Donax arundinaceus</name>
    <dbReference type="NCBI Taxonomy" id="35708"/>
    <lineage>
        <taxon>Eukaryota</taxon>
        <taxon>Viridiplantae</taxon>
        <taxon>Streptophyta</taxon>
        <taxon>Embryophyta</taxon>
        <taxon>Tracheophyta</taxon>
        <taxon>Spermatophyta</taxon>
        <taxon>Magnoliopsida</taxon>
        <taxon>Liliopsida</taxon>
        <taxon>Poales</taxon>
        <taxon>Poaceae</taxon>
        <taxon>PACMAD clade</taxon>
        <taxon>Arundinoideae</taxon>
        <taxon>Arundineae</taxon>
        <taxon>Arundo</taxon>
    </lineage>
</organism>
<accession>A0A0A9FI28</accession>
<reference evidence="1" key="1">
    <citation type="submission" date="2014-09" db="EMBL/GenBank/DDBJ databases">
        <authorList>
            <person name="Magalhaes I.L.F."/>
            <person name="Oliveira U."/>
            <person name="Santos F.R."/>
            <person name="Vidigal T.H.D.A."/>
            <person name="Brescovit A.D."/>
            <person name="Santos A.J."/>
        </authorList>
    </citation>
    <scope>NUCLEOTIDE SEQUENCE</scope>
    <source>
        <tissue evidence="1">Shoot tissue taken approximately 20 cm above the soil surface</tissue>
    </source>
</reference>